<dbReference type="Proteomes" id="UP000791080">
    <property type="component" value="Unassembled WGS sequence"/>
</dbReference>
<feature type="transmembrane region" description="Helical" evidence="1">
    <location>
        <begin position="7"/>
        <end position="28"/>
    </location>
</feature>
<organism evidence="2 3">
    <name type="scientific">Actinoalloteichus caeruleus DSM 43889</name>
    <dbReference type="NCBI Taxonomy" id="1120930"/>
    <lineage>
        <taxon>Bacteria</taxon>
        <taxon>Bacillati</taxon>
        <taxon>Actinomycetota</taxon>
        <taxon>Actinomycetes</taxon>
        <taxon>Pseudonocardiales</taxon>
        <taxon>Pseudonocardiaceae</taxon>
        <taxon>Actinoalloteichus</taxon>
        <taxon>Actinoalloteichus cyanogriseus</taxon>
    </lineage>
</organism>
<proteinExistence type="predicted"/>
<dbReference type="RefSeq" id="WP_026417309.1">
    <property type="nucleotide sequence ID" value="NZ_AUBJ02000001.1"/>
</dbReference>
<feature type="transmembrane region" description="Helical" evidence="1">
    <location>
        <begin position="97"/>
        <end position="116"/>
    </location>
</feature>
<reference evidence="2 3" key="2">
    <citation type="submission" date="2022-06" db="EMBL/GenBank/DDBJ databases">
        <title>Genomic Encyclopedia of Type Strains, Phase I: the one thousand microbial genomes (KMG-I) project.</title>
        <authorList>
            <person name="Kyrpides N."/>
        </authorList>
    </citation>
    <scope>NUCLEOTIDE SEQUENCE [LARGE SCALE GENOMIC DNA]</scope>
    <source>
        <strain evidence="2 3">DSM 43889</strain>
    </source>
</reference>
<feature type="transmembrane region" description="Helical" evidence="1">
    <location>
        <begin position="34"/>
        <end position="53"/>
    </location>
</feature>
<keyword evidence="1" id="KW-1133">Transmembrane helix</keyword>
<evidence type="ECO:0000313" key="2">
    <source>
        <dbReference type="EMBL" id="MCP2332298.1"/>
    </source>
</evidence>
<accession>A0ABT1JIK2</accession>
<keyword evidence="1" id="KW-0812">Transmembrane</keyword>
<evidence type="ECO:0000256" key="1">
    <source>
        <dbReference type="SAM" id="Phobius"/>
    </source>
</evidence>
<sequence>MKTVPDWLLLAMLVLDAVVLALLALFFLPFRIGVVPVPFTAVLAGVTNVLLVLGAGRISGRMRVAGAPLFAWVLVVIVFGVSGPGGDVVLMGDWRGLLLLALGALPPAMVLGTLSGRYRASTRASRGGAAGAPARR</sequence>
<keyword evidence="3" id="KW-1185">Reference proteome</keyword>
<evidence type="ECO:0000313" key="3">
    <source>
        <dbReference type="Proteomes" id="UP000791080"/>
    </source>
</evidence>
<gene>
    <name evidence="2" type="ORF">G443_002568</name>
</gene>
<feature type="transmembrane region" description="Helical" evidence="1">
    <location>
        <begin position="65"/>
        <end position="85"/>
    </location>
</feature>
<comment type="caution">
    <text evidence="2">The sequence shown here is derived from an EMBL/GenBank/DDBJ whole genome shotgun (WGS) entry which is preliminary data.</text>
</comment>
<reference evidence="2 3" key="1">
    <citation type="submission" date="2013-07" db="EMBL/GenBank/DDBJ databases">
        <authorList>
            <consortium name="DOE Joint Genome Institute"/>
            <person name="Reeve W."/>
            <person name="Huntemann M."/>
            <person name="Han J."/>
            <person name="Chen A."/>
            <person name="Kyrpides N."/>
            <person name="Mavromatis K."/>
            <person name="Markowitz V."/>
            <person name="Palaniappan K."/>
            <person name="Ivanova N."/>
            <person name="Schaumberg A."/>
            <person name="Pati A."/>
            <person name="Liolios K."/>
            <person name="Nordberg H.P."/>
            <person name="Cantor M.N."/>
            <person name="Hua S.X."/>
            <person name="Woyke T."/>
        </authorList>
    </citation>
    <scope>NUCLEOTIDE SEQUENCE [LARGE SCALE GENOMIC DNA]</scope>
    <source>
        <strain evidence="2 3">DSM 43889</strain>
    </source>
</reference>
<dbReference type="EMBL" id="AUBJ02000001">
    <property type="protein sequence ID" value="MCP2332298.1"/>
    <property type="molecule type" value="Genomic_DNA"/>
</dbReference>
<protein>
    <submittedName>
        <fullName evidence="2">Uncharacterized protein</fullName>
    </submittedName>
</protein>
<name>A0ABT1JIK2_ACTCY</name>
<keyword evidence="1" id="KW-0472">Membrane</keyword>